<dbReference type="PANTHER" id="PTHR24421">
    <property type="entry name" value="NITRATE/NITRITE SENSOR PROTEIN NARX-RELATED"/>
    <property type="match status" value="1"/>
</dbReference>
<feature type="transmembrane region" description="Helical" evidence="9">
    <location>
        <begin position="132"/>
        <end position="151"/>
    </location>
</feature>
<evidence type="ECO:0000256" key="3">
    <source>
        <dbReference type="ARBA" id="ARBA00022553"/>
    </source>
</evidence>
<keyword evidence="9" id="KW-1133">Transmembrane helix</keyword>
<feature type="transmembrane region" description="Helical" evidence="9">
    <location>
        <begin position="63"/>
        <end position="79"/>
    </location>
</feature>
<feature type="transmembrane region" description="Helical" evidence="9">
    <location>
        <begin position="38"/>
        <end position="56"/>
    </location>
</feature>
<comment type="catalytic activity">
    <reaction evidence="1">
        <text>ATP + protein L-histidine = ADP + protein N-phospho-L-histidine.</text>
        <dbReference type="EC" id="2.7.13.3"/>
    </reaction>
</comment>
<keyword evidence="7" id="KW-0067">ATP-binding</keyword>
<dbReference type="Gene3D" id="3.30.565.10">
    <property type="entry name" value="Histidine kinase-like ATPase, C-terminal domain"/>
    <property type="match status" value="1"/>
</dbReference>
<evidence type="ECO:0000256" key="4">
    <source>
        <dbReference type="ARBA" id="ARBA00022679"/>
    </source>
</evidence>
<dbReference type="GO" id="GO:0000155">
    <property type="term" value="F:phosphorelay sensor kinase activity"/>
    <property type="evidence" value="ECO:0007669"/>
    <property type="project" value="InterPro"/>
</dbReference>
<dbReference type="InterPro" id="IPR036890">
    <property type="entry name" value="HATPase_C_sf"/>
</dbReference>
<dbReference type="Pfam" id="PF23539">
    <property type="entry name" value="DUF7134"/>
    <property type="match status" value="1"/>
</dbReference>
<dbReference type="AlphaFoldDB" id="A0AB35MGE8"/>
<accession>A0AB35MGE8</accession>
<dbReference type="GO" id="GO:0005524">
    <property type="term" value="F:ATP binding"/>
    <property type="evidence" value="ECO:0007669"/>
    <property type="project" value="UniProtKB-KW"/>
</dbReference>
<keyword evidence="8" id="KW-0902">Two-component regulatory system</keyword>
<feature type="domain" description="Histidine kinase" evidence="10">
    <location>
        <begin position="316"/>
        <end position="404"/>
    </location>
</feature>
<evidence type="ECO:0000256" key="7">
    <source>
        <dbReference type="ARBA" id="ARBA00022840"/>
    </source>
</evidence>
<reference evidence="11 12" key="1">
    <citation type="submission" date="2023-06" db="EMBL/GenBank/DDBJ databases">
        <title>SYSU T0a273.</title>
        <authorList>
            <person name="Gao L."/>
            <person name="Fang B.-Z."/>
            <person name="Li W.-J."/>
        </authorList>
    </citation>
    <scope>NUCLEOTIDE SEQUENCE [LARGE SCALE GENOMIC DNA]</scope>
    <source>
        <strain evidence="11 12">SYSU T0a273</strain>
    </source>
</reference>
<keyword evidence="3" id="KW-0597">Phosphoprotein</keyword>
<organism evidence="11 12">
    <name type="scientific">Demequina lignilytica</name>
    <dbReference type="NCBI Taxonomy" id="3051663"/>
    <lineage>
        <taxon>Bacteria</taxon>
        <taxon>Bacillati</taxon>
        <taxon>Actinomycetota</taxon>
        <taxon>Actinomycetes</taxon>
        <taxon>Micrococcales</taxon>
        <taxon>Demequinaceae</taxon>
        <taxon>Demequina</taxon>
    </lineage>
</organism>
<evidence type="ECO:0000259" key="10">
    <source>
        <dbReference type="PROSITE" id="PS50109"/>
    </source>
</evidence>
<protein>
    <recommendedName>
        <fullName evidence="2">histidine kinase</fullName>
        <ecNumber evidence="2">2.7.13.3</ecNumber>
    </recommendedName>
</protein>
<dbReference type="InterPro" id="IPR003594">
    <property type="entry name" value="HATPase_dom"/>
</dbReference>
<keyword evidence="4" id="KW-0808">Transferase</keyword>
<sequence>MDLKTPRWGDIAIAAALLVLGLIGIAQTVEIGVTRGHPYDAIGVALVVAQVVPLAWRQHYPRLVLWAVLVPWLIAVGFGYPDTAAMFAIYVALYGVAAYVARREALIHGAAVLAVMIAWTTVGVLVTDFVPWTALVAVTLAVIVPMMVGFVDFRRRERLTELEVAHARREQAQRTVATDAVRAERARIARELHDVVAHEITVMTLQAEGARRLAKDSDERVVQALGTISESGRTGLAEMQRMIGVLRASEQEAAEAAEHDRVVAGVPLTDADLAPMPSLAAIPQLAQQVEDAGLPVDLTISGTSHVPAGVELSAYRIVQEALTNAMKHAGPGARATVAVERRRRLVRITVDDDGRGAISDAARLSGGHGLRGMRERVQALGGALEYGPRRGGGFRVMAELPSGDDQVAVPRAKEETR</sequence>
<dbReference type="Proteomes" id="UP001172756">
    <property type="component" value="Unassembled WGS sequence"/>
</dbReference>
<dbReference type="InterPro" id="IPR005467">
    <property type="entry name" value="His_kinase_dom"/>
</dbReference>
<dbReference type="SMART" id="SM00387">
    <property type="entry name" value="HATPase_c"/>
    <property type="match status" value="1"/>
</dbReference>
<dbReference type="InterPro" id="IPR050482">
    <property type="entry name" value="Sensor_HK_TwoCompSys"/>
</dbReference>
<evidence type="ECO:0000256" key="9">
    <source>
        <dbReference type="SAM" id="Phobius"/>
    </source>
</evidence>
<dbReference type="PROSITE" id="PS50109">
    <property type="entry name" value="HIS_KIN"/>
    <property type="match status" value="1"/>
</dbReference>
<keyword evidence="9" id="KW-0812">Transmembrane</keyword>
<evidence type="ECO:0000313" key="12">
    <source>
        <dbReference type="Proteomes" id="UP001172756"/>
    </source>
</evidence>
<keyword evidence="9" id="KW-0472">Membrane</keyword>
<feature type="transmembrane region" description="Helical" evidence="9">
    <location>
        <begin position="85"/>
        <end position="101"/>
    </location>
</feature>
<dbReference type="PANTHER" id="PTHR24421:SF10">
    <property type="entry name" value="NITRATE_NITRITE SENSOR PROTEIN NARQ"/>
    <property type="match status" value="1"/>
</dbReference>
<dbReference type="InterPro" id="IPR011712">
    <property type="entry name" value="Sig_transdc_His_kin_sub3_dim/P"/>
</dbReference>
<dbReference type="RefSeq" id="WP_301159845.1">
    <property type="nucleotide sequence ID" value="NZ_JAUHQB010000002.1"/>
</dbReference>
<evidence type="ECO:0000256" key="5">
    <source>
        <dbReference type="ARBA" id="ARBA00022741"/>
    </source>
</evidence>
<proteinExistence type="predicted"/>
<dbReference type="GO" id="GO:0016020">
    <property type="term" value="C:membrane"/>
    <property type="evidence" value="ECO:0007669"/>
    <property type="project" value="InterPro"/>
</dbReference>
<dbReference type="EMBL" id="JAUHQB010000002">
    <property type="protein sequence ID" value="MDN4482841.1"/>
    <property type="molecule type" value="Genomic_DNA"/>
</dbReference>
<evidence type="ECO:0000313" key="11">
    <source>
        <dbReference type="EMBL" id="MDN4482841.1"/>
    </source>
</evidence>
<evidence type="ECO:0000256" key="2">
    <source>
        <dbReference type="ARBA" id="ARBA00012438"/>
    </source>
</evidence>
<dbReference type="Pfam" id="PF07730">
    <property type="entry name" value="HisKA_3"/>
    <property type="match status" value="1"/>
</dbReference>
<dbReference type="GO" id="GO:0046983">
    <property type="term" value="F:protein dimerization activity"/>
    <property type="evidence" value="ECO:0007669"/>
    <property type="project" value="InterPro"/>
</dbReference>
<comment type="caution">
    <text evidence="11">The sequence shown here is derived from an EMBL/GenBank/DDBJ whole genome shotgun (WGS) entry which is preliminary data.</text>
</comment>
<dbReference type="Gene3D" id="1.20.5.1930">
    <property type="match status" value="1"/>
</dbReference>
<keyword evidence="6 11" id="KW-0418">Kinase</keyword>
<evidence type="ECO:0000256" key="8">
    <source>
        <dbReference type="ARBA" id="ARBA00023012"/>
    </source>
</evidence>
<evidence type="ECO:0000256" key="1">
    <source>
        <dbReference type="ARBA" id="ARBA00000085"/>
    </source>
</evidence>
<dbReference type="CDD" id="cd16917">
    <property type="entry name" value="HATPase_UhpB-NarQ-NarX-like"/>
    <property type="match status" value="1"/>
</dbReference>
<keyword evidence="5" id="KW-0547">Nucleotide-binding</keyword>
<dbReference type="SUPFAM" id="SSF55874">
    <property type="entry name" value="ATPase domain of HSP90 chaperone/DNA topoisomerase II/histidine kinase"/>
    <property type="match status" value="1"/>
</dbReference>
<name>A0AB35MGE8_9MICO</name>
<feature type="transmembrane region" description="Helical" evidence="9">
    <location>
        <begin position="106"/>
        <end position="126"/>
    </location>
</feature>
<evidence type="ECO:0000256" key="6">
    <source>
        <dbReference type="ARBA" id="ARBA00022777"/>
    </source>
</evidence>
<gene>
    <name evidence="11" type="ORF">QQ002_04705</name>
</gene>
<dbReference type="InterPro" id="IPR055558">
    <property type="entry name" value="DUF7134"/>
</dbReference>
<dbReference type="EC" id="2.7.13.3" evidence="2"/>
<dbReference type="Pfam" id="PF02518">
    <property type="entry name" value="HATPase_c"/>
    <property type="match status" value="1"/>
</dbReference>